<dbReference type="RefSeq" id="WP_156482354.1">
    <property type="nucleotide sequence ID" value="NZ_CP126114.1"/>
</dbReference>
<accession>A0AA95MQP8</accession>
<dbReference type="EMBL" id="CP126114">
    <property type="protein sequence ID" value="WHY86318.1"/>
    <property type="molecule type" value="Genomic_DNA"/>
</dbReference>
<organism evidence="1 2">
    <name type="scientific">Neobacillus novalis</name>
    <dbReference type="NCBI Taxonomy" id="220687"/>
    <lineage>
        <taxon>Bacteria</taxon>
        <taxon>Bacillati</taxon>
        <taxon>Bacillota</taxon>
        <taxon>Bacilli</taxon>
        <taxon>Bacillales</taxon>
        <taxon>Bacillaceae</taxon>
        <taxon>Neobacillus</taxon>
    </lineage>
</organism>
<dbReference type="KEGG" id="nnv:QNH39_27765"/>
<proteinExistence type="predicted"/>
<gene>
    <name evidence="1" type="ORF">QNH39_27765</name>
</gene>
<evidence type="ECO:0000313" key="2">
    <source>
        <dbReference type="Proteomes" id="UP001178288"/>
    </source>
</evidence>
<dbReference type="Proteomes" id="UP001178288">
    <property type="component" value="Chromosome"/>
</dbReference>
<sequence length="46" mass="5502">MTEQEFFSIDVRERALMINELLSKENKDQLKKVAENLQIPYGRFTK</sequence>
<dbReference type="AlphaFoldDB" id="A0AA95MQP8"/>
<name>A0AA95MQP8_9BACI</name>
<keyword evidence="2" id="KW-1185">Reference proteome</keyword>
<reference evidence="1" key="1">
    <citation type="submission" date="2023-05" db="EMBL/GenBank/DDBJ databases">
        <title>Comparative genomics of Bacillaceae isolates and their secondary metabolite potential.</title>
        <authorList>
            <person name="Song L."/>
            <person name="Nielsen L.J."/>
            <person name="Mohite O."/>
            <person name="Xu X."/>
            <person name="Weber T."/>
            <person name="Kovacs A.T."/>
        </authorList>
    </citation>
    <scope>NUCLEOTIDE SEQUENCE</scope>
    <source>
        <strain evidence="1">XLM17</strain>
    </source>
</reference>
<evidence type="ECO:0000313" key="1">
    <source>
        <dbReference type="EMBL" id="WHY86318.1"/>
    </source>
</evidence>
<protein>
    <submittedName>
        <fullName evidence="1">Uncharacterized protein</fullName>
    </submittedName>
</protein>